<dbReference type="PROSITE" id="PS51186">
    <property type="entry name" value="GNAT"/>
    <property type="match status" value="1"/>
</dbReference>
<organism evidence="2 3">
    <name type="scientific">Bifidobacterium dolichotidis</name>
    <dbReference type="NCBI Taxonomy" id="2306976"/>
    <lineage>
        <taxon>Bacteria</taxon>
        <taxon>Bacillati</taxon>
        <taxon>Actinomycetota</taxon>
        <taxon>Actinomycetes</taxon>
        <taxon>Bifidobacteriales</taxon>
        <taxon>Bifidobacteriaceae</taxon>
        <taxon>Bifidobacterium</taxon>
    </lineage>
</organism>
<dbReference type="InterPro" id="IPR016181">
    <property type="entry name" value="Acyl_CoA_acyltransferase"/>
</dbReference>
<evidence type="ECO:0000313" key="2">
    <source>
        <dbReference type="EMBL" id="RSX55921.1"/>
    </source>
</evidence>
<reference evidence="2 3" key="1">
    <citation type="submission" date="2018-09" db="EMBL/GenBank/DDBJ databases">
        <title>Characterization of the phylogenetic diversity of five novel species belonging to the genus Bifidobacterium.</title>
        <authorList>
            <person name="Lugli G.A."/>
            <person name="Duranti S."/>
            <person name="Milani C."/>
        </authorList>
    </citation>
    <scope>NUCLEOTIDE SEQUENCE [LARGE SCALE GENOMIC DNA]</scope>
    <source>
        <strain evidence="2 3">2036B</strain>
    </source>
</reference>
<gene>
    <name evidence="2" type="ORF">D2E26_0484</name>
</gene>
<dbReference type="GO" id="GO:0016747">
    <property type="term" value="F:acyltransferase activity, transferring groups other than amino-acyl groups"/>
    <property type="evidence" value="ECO:0007669"/>
    <property type="project" value="InterPro"/>
</dbReference>
<comment type="caution">
    <text evidence="2">The sequence shown here is derived from an EMBL/GenBank/DDBJ whole genome shotgun (WGS) entry which is preliminary data.</text>
</comment>
<sequence length="170" mass="19422">MSITVVEPLQSKYLADFKRDMQDAFRKGVEAAFGESGSEILNEAEIDEALNREHSAAFAAMQGSELVGGAIVDVNPETGHGELTLLYARHDHQSEGIGRTIWQWIEQQYPKVTEWETCTPYFDRRNVHFYINSCGFHAVDLSRDDDLQIEGETPMPEEEAWMFTFIKKMQ</sequence>
<dbReference type="AlphaFoldDB" id="A0A430FSU7"/>
<dbReference type="CDD" id="cd04301">
    <property type="entry name" value="NAT_SF"/>
    <property type="match status" value="1"/>
</dbReference>
<keyword evidence="3" id="KW-1185">Reference proteome</keyword>
<dbReference type="Pfam" id="PF00583">
    <property type="entry name" value="Acetyltransf_1"/>
    <property type="match status" value="1"/>
</dbReference>
<keyword evidence="2" id="KW-0808">Transferase</keyword>
<dbReference type="InterPro" id="IPR000182">
    <property type="entry name" value="GNAT_dom"/>
</dbReference>
<dbReference type="SUPFAM" id="SSF55729">
    <property type="entry name" value="Acyl-CoA N-acyltransferases (Nat)"/>
    <property type="match status" value="1"/>
</dbReference>
<proteinExistence type="predicted"/>
<dbReference type="Proteomes" id="UP000287609">
    <property type="component" value="Unassembled WGS sequence"/>
</dbReference>
<evidence type="ECO:0000259" key="1">
    <source>
        <dbReference type="PROSITE" id="PS51186"/>
    </source>
</evidence>
<accession>A0A430FSU7</accession>
<dbReference type="Gene3D" id="3.40.630.30">
    <property type="match status" value="1"/>
</dbReference>
<protein>
    <submittedName>
        <fullName evidence="2">Acetyltransferase</fullName>
    </submittedName>
</protein>
<evidence type="ECO:0000313" key="3">
    <source>
        <dbReference type="Proteomes" id="UP000287609"/>
    </source>
</evidence>
<name>A0A430FSU7_9BIFI</name>
<dbReference type="EMBL" id="QXGM01000001">
    <property type="protein sequence ID" value="RSX55921.1"/>
    <property type="molecule type" value="Genomic_DNA"/>
</dbReference>
<feature type="domain" description="N-acetyltransferase" evidence="1">
    <location>
        <begin position="4"/>
        <end position="156"/>
    </location>
</feature>